<accession>A0AAU9UK91</accession>
<evidence type="ECO:0000256" key="4">
    <source>
        <dbReference type="ARBA" id="ARBA00023157"/>
    </source>
</evidence>
<evidence type="ECO:0000256" key="1">
    <source>
        <dbReference type="ARBA" id="ARBA00022669"/>
    </source>
</evidence>
<keyword evidence="1" id="KW-0147">Chitin-binding</keyword>
<evidence type="ECO:0000313" key="8">
    <source>
        <dbReference type="EMBL" id="CAH2100114.1"/>
    </source>
</evidence>
<dbReference type="SMART" id="SM00494">
    <property type="entry name" value="ChtBD2"/>
    <property type="match status" value="3"/>
</dbReference>
<feature type="domain" description="Chitin-binding type-2" evidence="7">
    <location>
        <begin position="27"/>
        <end position="86"/>
    </location>
</feature>
<sequence length="228" mass="25040">MYFLLSLGVALAAICNADPIPSTALPNSICKRRYEYIPVDGSCDSYIECRDYRRIDMYCPDGLNFNQKAVFPDYPCSYPIEVPCKAGAVSRAAISNADCPRQYGFFPSPVAPKGDCGQYRMCIAGDAFDMICPAGLAFNPATSTCDWPDQVSSCNSADFLSFSCPKSTVDISGNPVITNHKYENECYAFFSCQEGKARLLSCDPGLAFDERVGRCVNEKNVSCTSRRK</sequence>
<dbReference type="Proteomes" id="UP001153954">
    <property type="component" value="Unassembled WGS sequence"/>
</dbReference>
<dbReference type="Pfam" id="PF01607">
    <property type="entry name" value="CBM_14"/>
    <property type="match status" value="3"/>
</dbReference>
<comment type="caution">
    <text evidence="8">The sequence shown here is derived from an EMBL/GenBank/DDBJ whole genome shotgun (WGS) entry which is preliminary data.</text>
</comment>
<evidence type="ECO:0000313" key="9">
    <source>
        <dbReference type="Proteomes" id="UP001153954"/>
    </source>
</evidence>
<dbReference type="GO" id="GO:0005576">
    <property type="term" value="C:extracellular region"/>
    <property type="evidence" value="ECO:0007669"/>
    <property type="project" value="InterPro"/>
</dbReference>
<name>A0AAU9UK91_EUPED</name>
<dbReference type="EMBL" id="CAKOGL010000022">
    <property type="protein sequence ID" value="CAH2100114.1"/>
    <property type="molecule type" value="Genomic_DNA"/>
</dbReference>
<gene>
    <name evidence="8" type="ORF">EEDITHA_LOCUS15019</name>
</gene>
<keyword evidence="3" id="KW-0677">Repeat</keyword>
<evidence type="ECO:0000256" key="6">
    <source>
        <dbReference type="SAM" id="SignalP"/>
    </source>
</evidence>
<dbReference type="PROSITE" id="PS50940">
    <property type="entry name" value="CHIT_BIND_II"/>
    <property type="match status" value="3"/>
</dbReference>
<evidence type="ECO:0000256" key="3">
    <source>
        <dbReference type="ARBA" id="ARBA00022737"/>
    </source>
</evidence>
<keyword evidence="9" id="KW-1185">Reference proteome</keyword>
<keyword evidence="5" id="KW-0325">Glycoprotein</keyword>
<feature type="domain" description="Chitin-binding type-2" evidence="7">
    <location>
        <begin position="161"/>
        <end position="225"/>
    </location>
</feature>
<dbReference type="InterPro" id="IPR036508">
    <property type="entry name" value="Chitin-bd_dom_sf"/>
</dbReference>
<protein>
    <recommendedName>
        <fullName evidence="7">Chitin-binding type-2 domain-containing protein</fullName>
    </recommendedName>
</protein>
<dbReference type="InterPro" id="IPR051940">
    <property type="entry name" value="Chitin_bind-dev_reg"/>
</dbReference>
<keyword evidence="2 6" id="KW-0732">Signal</keyword>
<keyword evidence="4" id="KW-1015">Disulfide bond</keyword>
<dbReference type="Gene3D" id="2.170.140.10">
    <property type="entry name" value="Chitin binding domain"/>
    <property type="match status" value="3"/>
</dbReference>
<evidence type="ECO:0000256" key="5">
    <source>
        <dbReference type="ARBA" id="ARBA00023180"/>
    </source>
</evidence>
<dbReference type="SUPFAM" id="SSF57625">
    <property type="entry name" value="Invertebrate chitin-binding proteins"/>
    <property type="match status" value="3"/>
</dbReference>
<dbReference type="PANTHER" id="PTHR23301:SF0">
    <property type="entry name" value="CHITIN-BINDING TYPE-2 DOMAIN-CONTAINING PROTEIN-RELATED"/>
    <property type="match status" value="1"/>
</dbReference>
<organism evidence="8 9">
    <name type="scientific">Euphydryas editha</name>
    <name type="common">Edith's checkerspot</name>
    <dbReference type="NCBI Taxonomy" id="104508"/>
    <lineage>
        <taxon>Eukaryota</taxon>
        <taxon>Metazoa</taxon>
        <taxon>Ecdysozoa</taxon>
        <taxon>Arthropoda</taxon>
        <taxon>Hexapoda</taxon>
        <taxon>Insecta</taxon>
        <taxon>Pterygota</taxon>
        <taxon>Neoptera</taxon>
        <taxon>Endopterygota</taxon>
        <taxon>Lepidoptera</taxon>
        <taxon>Glossata</taxon>
        <taxon>Ditrysia</taxon>
        <taxon>Papilionoidea</taxon>
        <taxon>Nymphalidae</taxon>
        <taxon>Nymphalinae</taxon>
        <taxon>Euphydryas</taxon>
    </lineage>
</organism>
<reference evidence="8" key="1">
    <citation type="submission" date="2022-03" db="EMBL/GenBank/DDBJ databases">
        <authorList>
            <person name="Tunstrom K."/>
        </authorList>
    </citation>
    <scope>NUCLEOTIDE SEQUENCE</scope>
</reference>
<proteinExistence type="predicted"/>
<feature type="signal peptide" evidence="6">
    <location>
        <begin position="1"/>
        <end position="17"/>
    </location>
</feature>
<feature type="domain" description="Chitin-binding type-2" evidence="7">
    <location>
        <begin position="96"/>
        <end position="156"/>
    </location>
</feature>
<dbReference type="InterPro" id="IPR002557">
    <property type="entry name" value="Chitin-bd_dom"/>
</dbReference>
<evidence type="ECO:0000256" key="2">
    <source>
        <dbReference type="ARBA" id="ARBA00022729"/>
    </source>
</evidence>
<dbReference type="AlphaFoldDB" id="A0AAU9UK91"/>
<feature type="chain" id="PRO_5043874521" description="Chitin-binding type-2 domain-containing protein" evidence="6">
    <location>
        <begin position="18"/>
        <end position="228"/>
    </location>
</feature>
<dbReference type="PANTHER" id="PTHR23301">
    <property type="entry name" value="CHITIN BINDING PERITROPHIN-A"/>
    <property type="match status" value="1"/>
</dbReference>
<evidence type="ECO:0000259" key="7">
    <source>
        <dbReference type="PROSITE" id="PS50940"/>
    </source>
</evidence>
<dbReference type="GO" id="GO:0008061">
    <property type="term" value="F:chitin binding"/>
    <property type="evidence" value="ECO:0007669"/>
    <property type="project" value="UniProtKB-KW"/>
</dbReference>